<dbReference type="InterPro" id="IPR011990">
    <property type="entry name" value="TPR-like_helical_dom_sf"/>
</dbReference>
<dbReference type="EMBL" id="JAHBMH010000044">
    <property type="protein sequence ID" value="KAK1936283.1"/>
    <property type="molecule type" value="Genomic_DNA"/>
</dbReference>
<organism evidence="2 3">
    <name type="scientific">Babesia divergens</name>
    <dbReference type="NCBI Taxonomy" id="32595"/>
    <lineage>
        <taxon>Eukaryota</taxon>
        <taxon>Sar</taxon>
        <taxon>Alveolata</taxon>
        <taxon>Apicomplexa</taxon>
        <taxon>Aconoidasida</taxon>
        <taxon>Piroplasmida</taxon>
        <taxon>Babesiidae</taxon>
        <taxon>Babesia</taxon>
    </lineage>
</organism>
<feature type="compositionally biased region" description="Basic and acidic residues" evidence="1">
    <location>
        <begin position="37"/>
        <end position="55"/>
    </location>
</feature>
<evidence type="ECO:0000313" key="2">
    <source>
        <dbReference type="EMBL" id="KAK1936283.1"/>
    </source>
</evidence>
<comment type="caution">
    <text evidence="2">The sequence shown here is derived from an EMBL/GenBank/DDBJ whole genome shotgun (WGS) entry which is preliminary data.</text>
</comment>
<evidence type="ECO:0000313" key="3">
    <source>
        <dbReference type="Proteomes" id="UP001195914"/>
    </source>
</evidence>
<dbReference type="InterPro" id="IPR050754">
    <property type="entry name" value="FKBP4/5/8-like"/>
</dbReference>
<dbReference type="PANTHER" id="PTHR46512">
    <property type="entry name" value="PEPTIDYLPROLYL ISOMERASE"/>
    <property type="match status" value="1"/>
</dbReference>
<feature type="region of interest" description="Disordered" evidence="1">
    <location>
        <begin position="30"/>
        <end position="55"/>
    </location>
</feature>
<accession>A0AAD9GD94</accession>
<dbReference type="InterPro" id="IPR019734">
    <property type="entry name" value="TPR_rpt"/>
</dbReference>
<evidence type="ECO:0000256" key="1">
    <source>
        <dbReference type="SAM" id="MobiDB-lite"/>
    </source>
</evidence>
<proteinExistence type="predicted"/>
<reference evidence="2" key="2">
    <citation type="submission" date="2021-05" db="EMBL/GenBank/DDBJ databases">
        <authorList>
            <person name="Pain A."/>
        </authorList>
    </citation>
    <scope>NUCLEOTIDE SEQUENCE</scope>
    <source>
        <strain evidence="2">1802A</strain>
    </source>
</reference>
<gene>
    <name evidence="2" type="ORF">X943_002557</name>
</gene>
<name>A0AAD9GD94_BABDI</name>
<sequence length="224" mass="25549">MSHLIHTSARARDFADRLLRESPIEGNASKGCGAGCSDEHSHEHGGPEEHSSCGRYHDRSKERELFERSTSEKYRACMIFREEAKAAFTAEQYAVACGLYEKILIHLDYTFPEDDEWKAKFRELEQSTNMNLALARFRLGEYRESIIHCNRVLSSDELNVKALVRRGLCHLSLCAYSDAERDFNTALEIDSECATAREQLCVLGKLRQTSRKDEQKLYSAMLGS</sequence>
<dbReference type="AlphaFoldDB" id="A0AAD9GD94"/>
<dbReference type="Proteomes" id="UP001195914">
    <property type="component" value="Unassembled WGS sequence"/>
</dbReference>
<dbReference type="SMART" id="SM00028">
    <property type="entry name" value="TPR"/>
    <property type="match status" value="2"/>
</dbReference>
<dbReference type="SUPFAM" id="SSF48452">
    <property type="entry name" value="TPR-like"/>
    <property type="match status" value="1"/>
</dbReference>
<keyword evidence="3" id="KW-1185">Reference proteome</keyword>
<protein>
    <submittedName>
        <fullName evidence="2">Uncharacterized protein</fullName>
    </submittedName>
</protein>
<dbReference type="Gene3D" id="1.25.40.10">
    <property type="entry name" value="Tetratricopeptide repeat domain"/>
    <property type="match status" value="1"/>
</dbReference>
<reference evidence="2" key="1">
    <citation type="journal article" date="2014" name="Nucleic Acids Res.">
        <title>The evolutionary dynamics of variant antigen genes in Babesia reveal a history of genomic innovation underlying host-parasite interaction.</title>
        <authorList>
            <person name="Jackson A.P."/>
            <person name="Otto T.D."/>
            <person name="Darby A."/>
            <person name="Ramaprasad A."/>
            <person name="Xia D."/>
            <person name="Echaide I.E."/>
            <person name="Farber M."/>
            <person name="Gahlot S."/>
            <person name="Gamble J."/>
            <person name="Gupta D."/>
            <person name="Gupta Y."/>
            <person name="Jackson L."/>
            <person name="Malandrin L."/>
            <person name="Malas T.B."/>
            <person name="Moussa E."/>
            <person name="Nair M."/>
            <person name="Reid A.J."/>
            <person name="Sanders M."/>
            <person name="Sharma J."/>
            <person name="Tracey A."/>
            <person name="Quail M.A."/>
            <person name="Weir W."/>
            <person name="Wastling J.M."/>
            <person name="Hall N."/>
            <person name="Willadsen P."/>
            <person name="Lingelbach K."/>
            <person name="Shiels B."/>
            <person name="Tait A."/>
            <person name="Berriman M."/>
            <person name="Allred D.R."/>
            <person name="Pain A."/>
        </authorList>
    </citation>
    <scope>NUCLEOTIDE SEQUENCE</scope>
    <source>
        <strain evidence="2">1802A</strain>
    </source>
</reference>